<keyword evidence="2" id="KW-0378">Hydrolase</keyword>
<dbReference type="GO" id="GO:0016787">
    <property type="term" value="F:hydrolase activity"/>
    <property type="evidence" value="ECO:0007669"/>
    <property type="project" value="UniProtKB-KW"/>
</dbReference>
<dbReference type="InterPro" id="IPR029058">
    <property type="entry name" value="AB_hydrolase_fold"/>
</dbReference>
<dbReference type="RefSeq" id="WP_094161003.1">
    <property type="nucleotide sequence ID" value="NZ_LT592171.1"/>
</dbReference>
<evidence type="ECO:0000259" key="1">
    <source>
        <dbReference type="Pfam" id="PF00561"/>
    </source>
</evidence>
<dbReference type="Gene3D" id="3.40.50.1820">
    <property type="entry name" value="alpha/beta hydrolase"/>
    <property type="match status" value="1"/>
</dbReference>
<name>A0A238D694_THIDL</name>
<dbReference type="InterPro" id="IPR000073">
    <property type="entry name" value="AB_hydrolase_1"/>
</dbReference>
<gene>
    <name evidence="2" type="ORF">THIARS_70322</name>
</gene>
<keyword evidence="3" id="KW-1185">Reference proteome</keyword>
<dbReference type="OrthoDB" id="5297561at2"/>
<dbReference type="PRINTS" id="PR00111">
    <property type="entry name" value="ABHYDROLASE"/>
</dbReference>
<accession>A0A238D694</accession>
<evidence type="ECO:0000313" key="2">
    <source>
        <dbReference type="EMBL" id="SBP88702.1"/>
    </source>
</evidence>
<feature type="domain" description="AB hydrolase-1" evidence="1">
    <location>
        <begin position="25"/>
        <end position="250"/>
    </location>
</feature>
<dbReference type="PANTHER" id="PTHR43798">
    <property type="entry name" value="MONOACYLGLYCEROL LIPASE"/>
    <property type="match status" value="1"/>
</dbReference>
<dbReference type="PANTHER" id="PTHR43798:SF33">
    <property type="entry name" value="HYDROLASE, PUTATIVE (AFU_ORTHOLOGUE AFUA_2G14860)-RELATED"/>
    <property type="match status" value="1"/>
</dbReference>
<dbReference type="GO" id="GO:0016020">
    <property type="term" value="C:membrane"/>
    <property type="evidence" value="ECO:0007669"/>
    <property type="project" value="TreeGrafter"/>
</dbReference>
<organism evidence="2 3">
    <name type="scientific">Thiomonas delicata</name>
    <name type="common">Thiomonas cuprina</name>
    <dbReference type="NCBI Taxonomy" id="364030"/>
    <lineage>
        <taxon>Bacteria</taxon>
        <taxon>Pseudomonadati</taxon>
        <taxon>Pseudomonadota</taxon>
        <taxon>Betaproteobacteria</taxon>
        <taxon>Burkholderiales</taxon>
        <taxon>Thiomonas</taxon>
    </lineage>
</organism>
<dbReference type="Proteomes" id="UP000214566">
    <property type="component" value="Unassembled WGS sequence"/>
</dbReference>
<dbReference type="AlphaFoldDB" id="A0A238D694"/>
<evidence type="ECO:0000313" key="3">
    <source>
        <dbReference type="Proteomes" id="UP000214566"/>
    </source>
</evidence>
<dbReference type="EMBL" id="FLMQ01000056">
    <property type="protein sequence ID" value="SBP88702.1"/>
    <property type="molecule type" value="Genomic_DNA"/>
</dbReference>
<sequence>MQCLIDGRAVHVACVAPQAASAAHVVVLVHGAGNDHRAWQPLLHGLGQAGLAVYAPDLPGHGASEGPLLRSVGEMAAWLLAMLDACGIDRCALAGHSMGSLVALHAAGLAPRRISHLALVGTAWPMRVAPALLDLARTQPDTALRNMVMWSYRQRDGQPLCPECAQRTYARMHAVQAGWPAGDLLATDLALCDAYAEAEAAAARIDAPVAFILGEHDRMTPVKAAQRLRAAWPQASVTLLDSGHELMEEATEGVRQALLELLAHPSGGQI</sequence>
<dbReference type="SUPFAM" id="SSF53474">
    <property type="entry name" value="alpha/beta-Hydrolases"/>
    <property type="match status" value="1"/>
</dbReference>
<dbReference type="InterPro" id="IPR050266">
    <property type="entry name" value="AB_hydrolase_sf"/>
</dbReference>
<dbReference type="Pfam" id="PF00561">
    <property type="entry name" value="Abhydrolase_1"/>
    <property type="match status" value="1"/>
</dbReference>
<proteinExistence type="predicted"/>
<reference evidence="2 3" key="1">
    <citation type="submission" date="2016-06" db="EMBL/GenBank/DDBJ databases">
        <authorList>
            <person name="Kjaerup R.B."/>
            <person name="Dalgaard T.S."/>
            <person name="Juul-Madsen H.R."/>
        </authorList>
    </citation>
    <scope>NUCLEOTIDE SEQUENCE [LARGE SCALE GENOMIC DNA]</scope>
    <source>
        <strain evidence="2 3">DSM 16361</strain>
    </source>
</reference>
<protein>
    <submittedName>
        <fullName evidence="2">Putative Alpha/beta hydrolase</fullName>
    </submittedName>
</protein>